<proteinExistence type="predicted"/>
<evidence type="ECO:0000313" key="1">
    <source>
        <dbReference type="EMBL" id="SCW90478.1"/>
    </source>
</evidence>
<dbReference type="AlphaFoldDB" id="A0A1G4U9Z4"/>
<protein>
    <submittedName>
        <fullName evidence="1">Uncharacterized protein</fullName>
    </submittedName>
</protein>
<sequence>MRATSAVMRFVMVSVMKLATIAYPRNVSISLPNDRARILLRGTAARHRNFLKFSACFAHYA</sequence>
<reference evidence="1 2" key="1">
    <citation type="submission" date="2016-10" db="EMBL/GenBank/DDBJ databases">
        <authorList>
            <person name="de Groot N.N."/>
        </authorList>
    </citation>
    <scope>NUCLEOTIDE SEQUENCE [LARGE SCALE GENOMIC DNA]</scope>
    <source>
        <strain evidence="1 2">CGMCC 1.3401</strain>
    </source>
</reference>
<organism evidence="1 2">
    <name type="scientific">Rhizobium mongolense subsp. loessense</name>
    <dbReference type="NCBI Taxonomy" id="158890"/>
    <lineage>
        <taxon>Bacteria</taxon>
        <taxon>Pseudomonadati</taxon>
        <taxon>Pseudomonadota</taxon>
        <taxon>Alphaproteobacteria</taxon>
        <taxon>Hyphomicrobiales</taxon>
        <taxon>Rhizobiaceae</taxon>
        <taxon>Rhizobium/Agrobacterium group</taxon>
        <taxon>Rhizobium</taxon>
    </lineage>
</organism>
<name>A0A1G4U9Z4_9HYPH</name>
<dbReference type="Proteomes" id="UP000199542">
    <property type="component" value="Unassembled WGS sequence"/>
</dbReference>
<gene>
    <name evidence="1" type="ORF">SAMN02927900_06445</name>
</gene>
<evidence type="ECO:0000313" key="2">
    <source>
        <dbReference type="Proteomes" id="UP000199542"/>
    </source>
</evidence>
<accession>A0A1G4U9Z4</accession>
<dbReference type="EMBL" id="FMTM01000022">
    <property type="protein sequence ID" value="SCW90478.1"/>
    <property type="molecule type" value="Genomic_DNA"/>
</dbReference>